<evidence type="ECO:0000313" key="1">
    <source>
        <dbReference type="EMBL" id="KAH6945569.1"/>
    </source>
</evidence>
<organism evidence="1 2">
    <name type="scientific">Hyalomma asiaticum</name>
    <name type="common">Tick</name>
    <dbReference type="NCBI Taxonomy" id="266040"/>
    <lineage>
        <taxon>Eukaryota</taxon>
        <taxon>Metazoa</taxon>
        <taxon>Ecdysozoa</taxon>
        <taxon>Arthropoda</taxon>
        <taxon>Chelicerata</taxon>
        <taxon>Arachnida</taxon>
        <taxon>Acari</taxon>
        <taxon>Parasitiformes</taxon>
        <taxon>Ixodida</taxon>
        <taxon>Ixodoidea</taxon>
        <taxon>Ixodidae</taxon>
        <taxon>Hyalomminae</taxon>
        <taxon>Hyalomma</taxon>
    </lineage>
</organism>
<dbReference type="EMBL" id="CM023481">
    <property type="protein sequence ID" value="KAH6945569.1"/>
    <property type="molecule type" value="Genomic_DNA"/>
</dbReference>
<reference evidence="1" key="1">
    <citation type="submission" date="2020-05" db="EMBL/GenBank/DDBJ databases">
        <title>Large-scale comparative analyses of tick genomes elucidate their genetic diversity and vector capacities.</title>
        <authorList>
            <person name="Jia N."/>
            <person name="Wang J."/>
            <person name="Shi W."/>
            <person name="Du L."/>
            <person name="Sun Y."/>
            <person name="Zhan W."/>
            <person name="Jiang J."/>
            <person name="Wang Q."/>
            <person name="Zhang B."/>
            <person name="Ji P."/>
            <person name="Sakyi L.B."/>
            <person name="Cui X."/>
            <person name="Yuan T."/>
            <person name="Jiang B."/>
            <person name="Yang W."/>
            <person name="Lam T.T.-Y."/>
            <person name="Chang Q."/>
            <person name="Ding S."/>
            <person name="Wang X."/>
            <person name="Zhu J."/>
            <person name="Ruan X."/>
            <person name="Zhao L."/>
            <person name="Wei J."/>
            <person name="Que T."/>
            <person name="Du C."/>
            <person name="Cheng J."/>
            <person name="Dai P."/>
            <person name="Han X."/>
            <person name="Huang E."/>
            <person name="Gao Y."/>
            <person name="Liu J."/>
            <person name="Shao H."/>
            <person name="Ye R."/>
            <person name="Li L."/>
            <person name="Wei W."/>
            <person name="Wang X."/>
            <person name="Wang C."/>
            <person name="Yang T."/>
            <person name="Huo Q."/>
            <person name="Li W."/>
            <person name="Guo W."/>
            <person name="Chen H."/>
            <person name="Zhou L."/>
            <person name="Ni X."/>
            <person name="Tian J."/>
            <person name="Zhou Y."/>
            <person name="Sheng Y."/>
            <person name="Liu T."/>
            <person name="Pan Y."/>
            <person name="Xia L."/>
            <person name="Li J."/>
            <person name="Zhao F."/>
            <person name="Cao W."/>
        </authorList>
    </citation>
    <scope>NUCLEOTIDE SEQUENCE</scope>
    <source>
        <strain evidence="1">Hyas-2018</strain>
    </source>
</reference>
<dbReference type="Proteomes" id="UP000821845">
    <property type="component" value="Chromosome 1"/>
</dbReference>
<protein>
    <submittedName>
        <fullName evidence="1">Uncharacterized protein</fullName>
    </submittedName>
</protein>
<accession>A0ACB7THF7</accession>
<comment type="caution">
    <text evidence="1">The sequence shown here is derived from an EMBL/GenBank/DDBJ whole genome shotgun (WGS) entry which is preliminary data.</text>
</comment>
<name>A0ACB7THF7_HYAAI</name>
<gene>
    <name evidence="1" type="ORF">HPB50_009088</name>
</gene>
<proteinExistence type="predicted"/>
<sequence length="165" mass="17738">MGTTSNPFLFFMQFALIASTTGASTTEASTANTESTPIPRANQHGDCAEQVLNLGDDWGHPCATSSITSTQAIKALLPSDFFSGHVGWRPVGMSNPFLCFMQVSNDVSTIKTKHPCCVQLPCSRRLIEIYIIARDFVLSLLMLCGDIESSPGPAAQQLLNELLVG</sequence>
<evidence type="ECO:0000313" key="2">
    <source>
        <dbReference type="Proteomes" id="UP000821845"/>
    </source>
</evidence>
<keyword evidence="2" id="KW-1185">Reference proteome</keyword>